<evidence type="ECO:0000256" key="5">
    <source>
        <dbReference type="SAM" id="Phobius"/>
    </source>
</evidence>
<sequence>MLTGVIVWGHAIAALMFGALAVWTRRRGAPDGALPRRWLSAALVLTALWALSVAGNGEGHAATHLLAGLRTLGWLALLFAIHRRAGTPGKEAFGRTLAYAAVAAVDVAQLLLDVVAVAAPDPAQAAMIRDAATLLGALAALGALLLLHGLFPAASSAAMRLVLVAAGAFWLIDVNSCIATYLLAGTPVELVAARGVAVAGIALLVALALSRPGDGGVQFSRTATFHTLSLLGLVAYFAVTIMATSLIEALGGTHARMAQTAFVFGSTVAMLTAASSGWLRAWIKVKLVKHLFRHRYDYRAEWMRFTETLGEPKGGAPLDERLVKAVGDLIDAPAGLLLVADGDTLAVQASWCWEGDALPAGDDAARLAAYLHATGRILELDVLRGAGDDPDRAAVPQAILAHPDAWVIVPLPHLGRLMGAILLARPILARALDWEDFDLLRIAGRQVASYLAEERAQSALAEAGRFDEFNRRFAFILHDVKNIVSQLSLVARNAPRHADNPDFRADMIATLNESATRMTDLLARLSEREPPRSEASRAVALATIAAQSAARFRARGAVVVEGDPGLHAAADPVRLQQVLDHLVHNALDAGGADPVRIVLGTAGDRVTIDVVDTGCGMTRQFVRDDLFRPFVSSKPTGFGIGAFEARQLAVAMGGQIDVDSRPGRGTRFRVTLAGARPMLEQAA</sequence>
<dbReference type="SMART" id="SM00387">
    <property type="entry name" value="HATPase_c"/>
    <property type="match status" value="1"/>
</dbReference>
<dbReference type="InterPro" id="IPR029016">
    <property type="entry name" value="GAF-like_dom_sf"/>
</dbReference>
<feature type="transmembrane region" description="Helical" evidence="5">
    <location>
        <begin position="230"/>
        <end position="250"/>
    </location>
</feature>
<dbReference type="Gene3D" id="3.30.450.40">
    <property type="match status" value="1"/>
</dbReference>
<dbReference type="PANTHER" id="PTHR43047:SF72">
    <property type="entry name" value="OSMOSENSING HISTIDINE PROTEIN KINASE SLN1"/>
    <property type="match status" value="1"/>
</dbReference>
<proteinExistence type="predicted"/>
<keyword evidence="5" id="KW-0812">Transmembrane</keyword>
<feature type="transmembrane region" description="Helical" evidence="5">
    <location>
        <begin position="36"/>
        <end position="55"/>
    </location>
</feature>
<feature type="transmembrane region" description="Helical" evidence="5">
    <location>
        <begin position="93"/>
        <end position="112"/>
    </location>
</feature>
<feature type="transmembrane region" description="Helical" evidence="5">
    <location>
        <begin position="132"/>
        <end position="154"/>
    </location>
</feature>
<keyword evidence="4 7" id="KW-0418">Kinase</keyword>
<name>A0A2W4Z2Q2_9SPHN</name>
<dbReference type="PRINTS" id="PR00344">
    <property type="entry name" value="BCTRLSENSOR"/>
</dbReference>
<feature type="domain" description="Histidine kinase" evidence="6">
    <location>
        <begin position="475"/>
        <end position="676"/>
    </location>
</feature>
<dbReference type="PROSITE" id="PS50109">
    <property type="entry name" value="HIS_KIN"/>
    <property type="match status" value="1"/>
</dbReference>
<dbReference type="GO" id="GO:0005886">
    <property type="term" value="C:plasma membrane"/>
    <property type="evidence" value="ECO:0007669"/>
    <property type="project" value="TreeGrafter"/>
</dbReference>
<evidence type="ECO:0000259" key="6">
    <source>
        <dbReference type="PROSITE" id="PS50109"/>
    </source>
</evidence>
<feature type="transmembrane region" description="Helical" evidence="5">
    <location>
        <begin position="262"/>
        <end position="283"/>
    </location>
</feature>
<dbReference type="InterPro" id="IPR003594">
    <property type="entry name" value="HATPase_dom"/>
</dbReference>
<dbReference type="InterPro" id="IPR014265">
    <property type="entry name" value="XrtA/PrsK"/>
</dbReference>
<dbReference type="NCBIfam" id="TIGR02916">
    <property type="entry name" value="PEP_his_kin"/>
    <property type="match status" value="1"/>
</dbReference>
<dbReference type="InterPro" id="IPR036890">
    <property type="entry name" value="HATPase_C_sf"/>
</dbReference>
<accession>A0A2W4Z2Q2</accession>
<dbReference type="GO" id="GO:0000155">
    <property type="term" value="F:phosphorelay sensor kinase activity"/>
    <property type="evidence" value="ECO:0007669"/>
    <property type="project" value="TreeGrafter"/>
</dbReference>
<feature type="transmembrane region" description="Helical" evidence="5">
    <location>
        <begin position="190"/>
        <end position="209"/>
    </location>
</feature>
<dbReference type="Pfam" id="PF02518">
    <property type="entry name" value="HATPase_c"/>
    <property type="match status" value="1"/>
</dbReference>
<comment type="caution">
    <text evidence="7">The sequence shown here is derived from an EMBL/GenBank/DDBJ whole genome shotgun (WGS) entry which is preliminary data.</text>
</comment>
<evidence type="ECO:0000256" key="2">
    <source>
        <dbReference type="ARBA" id="ARBA00012438"/>
    </source>
</evidence>
<feature type="transmembrane region" description="Helical" evidence="5">
    <location>
        <begin position="6"/>
        <end position="24"/>
    </location>
</feature>
<dbReference type="AlphaFoldDB" id="A0A2W4Z2Q2"/>
<dbReference type="EC" id="2.7.13.3" evidence="2"/>
<keyword evidence="5" id="KW-0472">Membrane</keyword>
<dbReference type="SUPFAM" id="SSF55874">
    <property type="entry name" value="ATPase domain of HSP90 chaperone/DNA topoisomerase II/histidine kinase"/>
    <property type="match status" value="1"/>
</dbReference>
<evidence type="ECO:0000313" key="7">
    <source>
        <dbReference type="EMBL" id="PZO76590.1"/>
    </source>
</evidence>
<keyword evidence="3" id="KW-0808">Transferase</keyword>
<gene>
    <name evidence="7" type="primary">prsK</name>
    <name evidence="7" type="ORF">DI632_10380</name>
</gene>
<protein>
    <recommendedName>
        <fullName evidence="2">histidine kinase</fullName>
        <ecNumber evidence="2">2.7.13.3</ecNumber>
    </recommendedName>
</protein>
<evidence type="ECO:0000256" key="1">
    <source>
        <dbReference type="ARBA" id="ARBA00000085"/>
    </source>
</evidence>
<evidence type="ECO:0000313" key="8">
    <source>
        <dbReference type="Proteomes" id="UP000248614"/>
    </source>
</evidence>
<dbReference type="EMBL" id="QFNF01000026">
    <property type="protein sequence ID" value="PZO76590.1"/>
    <property type="molecule type" value="Genomic_DNA"/>
</dbReference>
<dbReference type="SUPFAM" id="SSF55781">
    <property type="entry name" value="GAF domain-like"/>
    <property type="match status" value="1"/>
</dbReference>
<dbReference type="InterPro" id="IPR005467">
    <property type="entry name" value="His_kinase_dom"/>
</dbReference>
<feature type="transmembrane region" description="Helical" evidence="5">
    <location>
        <begin position="61"/>
        <end position="81"/>
    </location>
</feature>
<reference evidence="7 8" key="1">
    <citation type="submission" date="2017-08" db="EMBL/GenBank/DDBJ databases">
        <title>Infants hospitalized years apart are colonized by the same room-sourced microbial strains.</title>
        <authorList>
            <person name="Brooks B."/>
            <person name="Olm M.R."/>
            <person name="Firek B.A."/>
            <person name="Baker R."/>
            <person name="Thomas B.C."/>
            <person name="Morowitz M.J."/>
            <person name="Banfield J.F."/>
        </authorList>
    </citation>
    <scope>NUCLEOTIDE SEQUENCE [LARGE SCALE GENOMIC DNA]</scope>
    <source>
        <strain evidence="7">S2_018_000_R3_110</strain>
    </source>
</reference>
<keyword evidence="5" id="KW-1133">Transmembrane helix</keyword>
<feature type="transmembrane region" description="Helical" evidence="5">
    <location>
        <begin position="161"/>
        <end position="184"/>
    </location>
</feature>
<dbReference type="Proteomes" id="UP000248614">
    <property type="component" value="Unassembled WGS sequence"/>
</dbReference>
<comment type="catalytic activity">
    <reaction evidence="1">
        <text>ATP + protein L-histidine = ADP + protein N-phospho-L-histidine.</text>
        <dbReference type="EC" id="2.7.13.3"/>
    </reaction>
</comment>
<dbReference type="GO" id="GO:0009927">
    <property type="term" value="F:histidine phosphotransfer kinase activity"/>
    <property type="evidence" value="ECO:0007669"/>
    <property type="project" value="TreeGrafter"/>
</dbReference>
<dbReference type="InterPro" id="IPR004358">
    <property type="entry name" value="Sig_transdc_His_kin-like_C"/>
</dbReference>
<dbReference type="Gene3D" id="3.30.565.10">
    <property type="entry name" value="Histidine kinase-like ATPase, C-terminal domain"/>
    <property type="match status" value="1"/>
</dbReference>
<evidence type="ECO:0000256" key="3">
    <source>
        <dbReference type="ARBA" id="ARBA00022679"/>
    </source>
</evidence>
<evidence type="ECO:0000256" key="4">
    <source>
        <dbReference type="ARBA" id="ARBA00022777"/>
    </source>
</evidence>
<organism evidence="7 8">
    <name type="scientific">Sphingomonas hengshuiensis</name>
    <dbReference type="NCBI Taxonomy" id="1609977"/>
    <lineage>
        <taxon>Bacteria</taxon>
        <taxon>Pseudomonadati</taxon>
        <taxon>Pseudomonadota</taxon>
        <taxon>Alphaproteobacteria</taxon>
        <taxon>Sphingomonadales</taxon>
        <taxon>Sphingomonadaceae</taxon>
        <taxon>Sphingomonas</taxon>
    </lineage>
</organism>
<dbReference type="PANTHER" id="PTHR43047">
    <property type="entry name" value="TWO-COMPONENT HISTIDINE PROTEIN KINASE"/>
    <property type="match status" value="1"/>
</dbReference>